<dbReference type="AlphaFoldDB" id="B1FQM0"/>
<comment type="caution">
    <text evidence="2">The sequence shown here is derived from an EMBL/GenBank/DDBJ whole genome shotgun (WGS) entry which is preliminary data.</text>
</comment>
<reference evidence="2 3" key="1">
    <citation type="submission" date="2008-03" db="EMBL/GenBank/DDBJ databases">
        <title>Sequencing of the draft genome and assembly of Burkholderia ambifaria IOP40-10.</title>
        <authorList>
            <consortium name="US DOE Joint Genome Institute (JGI-PGF)"/>
            <person name="Copeland A."/>
            <person name="Lucas S."/>
            <person name="Lapidus A."/>
            <person name="Glavina del Rio T."/>
            <person name="Dalin E."/>
            <person name="Tice H."/>
            <person name="Bruce D."/>
            <person name="Goodwin L."/>
            <person name="Pitluck S."/>
            <person name="Larimer F."/>
            <person name="Land M.L."/>
            <person name="Hauser L."/>
            <person name="Tiedje J."/>
            <person name="Richardson P."/>
        </authorList>
    </citation>
    <scope>NUCLEOTIDE SEQUENCE [LARGE SCALE GENOMIC DNA]</scope>
    <source>
        <strain evidence="2 3">IOP40-10</strain>
    </source>
</reference>
<dbReference type="EMBL" id="ABLC01000337">
    <property type="protein sequence ID" value="EDT00150.1"/>
    <property type="molecule type" value="Genomic_DNA"/>
</dbReference>
<feature type="region of interest" description="Disordered" evidence="1">
    <location>
        <begin position="500"/>
        <end position="536"/>
    </location>
</feature>
<sequence length="536" mass="61041">MQRRVRFFRRDQVPVQQVAREQLHEQAHGQHDEHVAGDRRRLRADQRDHRRDERLHAFVVTGFVELARERGRGHRGLLGREREVQEVHQHEARRVVDAREQPFEHRLQVRAGDRELHAHGRDGDEAAARGHPQHLQVFGAAARDVVLAGVRVGLDQLAREQREVAAHEVRHALAVLVRVDELGRQARHAAQVVARHPRVEQRFGAQDAHAHPFDLEHDVDRHAVAVQVREHVVDRGPAFVEQHAQVVHLVQQLARIAAVLDGRVRRLDREHRAREAVERLGFERLARVVVGQAAAHRLRQAGRADLAGQVVQRGQQVARERAGLVAFFVGDVVRVQVGEAGEQVVGQRVDPLRVFRRREHQREQRGQFAAVRRGRDQRRVDPLEQRAEEAGMHRHPRVAQQRDAVAFAQDPAQDARRVRFPHGIAVEHVEQVAQPRVCRIRARVGVVRGRRVRRGLHRAVAAQPVRELDQPFAALGVRRVRVGMREQRVELVARTARRAPLLDQGRQGTKHKRNSESPGRAGSGCRPGTRHGAGER</sequence>
<evidence type="ECO:0000256" key="1">
    <source>
        <dbReference type="SAM" id="MobiDB-lite"/>
    </source>
</evidence>
<accession>B1FQM0</accession>
<gene>
    <name evidence="2" type="ORF">BamIOP4010DRAFT_6331</name>
</gene>
<evidence type="ECO:0000313" key="3">
    <source>
        <dbReference type="Proteomes" id="UP000005463"/>
    </source>
</evidence>
<protein>
    <submittedName>
        <fullName evidence="2">Uncharacterized protein</fullName>
    </submittedName>
</protein>
<name>B1FQM0_9BURK</name>
<dbReference type="Proteomes" id="UP000005463">
    <property type="component" value="Unassembled WGS sequence"/>
</dbReference>
<evidence type="ECO:0000313" key="2">
    <source>
        <dbReference type="EMBL" id="EDT00150.1"/>
    </source>
</evidence>
<organism evidence="2 3">
    <name type="scientific">Burkholderia ambifaria IOP40-10</name>
    <dbReference type="NCBI Taxonomy" id="396596"/>
    <lineage>
        <taxon>Bacteria</taxon>
        <taxon>Pseudomonadati</taxon>
        <taxon>Pseudomonadota</taxon>
        <taxon>Betaproteobacteria</taxon>
        <taxon>Burkholderiales</taxon>
        <taxon>Burkholderiaceae</taxon>
        <taxon>Burkholderia</taxon>
        <taxon>Burkholderia cepacia complex</taxon>
    </lineage>
</organism>
<proteinExistence type="predicted"/>